<evidence type="ECO:0000313" key="3">
    <source>
        <dbReference type="Proteomes" id="UP000736373"/>
    </source>
</evidence>
<dbReference type="InterPro" id="IPR008727">
    <property type="entry name" value="PAAR_motif"/>
</dbReference>
<dbReference type="CDD" id="cd14742">
    <property type="entry name" value="PAAR_RHS"/>
    <property type="match status" value="1"/>
</dbReference>
<gene>
    <name evidence="2" type="ORF">F6X42_30310</name>
</gene>
<feature type="region of interest" description="Disordered" evidence="1">
    <location>
        <begin position="1"/>
        <end position="20"/>
    </location>
</feature>
<dbReference type="RefSeq" id="WP_187637664.1">
    <property type="nucleotide sequence ID" value="NZ_VZQQ01000037.1"/>
</dbReference>
<sequence length="88" mass="8399">MYAVVRKGDPIADGGSVTSGSPSVFVNGIPAGLVGISSVVCSLHPSAQSLVVGSGSVFINDVPAAIVGGSISCGSALSVGSPDVLIGE</sequence>
<dbReference type="Proteomes" id="UP000736373">
    <property type="component" value="Unassembled WGS sequence"/>
</dbReference>
<reference evidence="2 3" key="1">
    <citation type="submission" date="2019-09" db="EMBL/GenBank/DDBJ databases">
        <title>Paraburkholderia podalyriae sp. nov., A South African Podalyria-associated rhizobium.</title>
        <authorList>
            <person name="Mavima L."/>
            <person name="Beukes C.W."/>
            <person name="Palmer M."/>
            <person name="De Meyer S.E."/>
            <person name="James E.K."/>
            <person name="Maluk M."/>
            <person name="Avontuur J.R."/>
            <person name="Chan W.Y."/>
            <person name="Venter S.N."/>
            <person name="Steenkamp E.T."/>
        </authorList>
    </citation>
    <scope>NUCLEOTIDE SEQUENCE [LARGE SCALE GENOMIC DNA]</scope>
    <source>
        <strain evidence="2 3">WC7.3b</strain>
    </source>
</reference>
<organism evidence="2 3">
    <name type="scientific">Paraburkholderia podalyriae</name>
    <dbReference type="NCBI Taxonomy" id="1938811"/>
    <lineage>
        <taxon>Bacteria</taxon>
        <taxon>Pseudomonadati</taxon>
        <taxon>Pseudomonadota</taxon>
        <taxon>Betaproteobacteria</taxon>
        <taxon>Burkholderiales</taxon>
        <taxon>Burkholderiaceae</taxon>
        <taxon>Paraburkholderia</taxon>
    </lineage>
</organism>
<evidence type="ECO:0000313" key="2">
    <source>
        <dbReference type="EMBL" id="MBC8750725.1"/>
    </source>
</evidence>
<proteinExistence type="predicted"/>
<feature type="compositionally biased region" description="Basic and acidic residues" evidence="1">
    <location>
        <begin position="1"/>
        <end position="10"/>
    </location>
</feature>
<dbReference type="Gene3D" id="2.60.200.60">
    <property type="match status" value="1"/>
</dbReference>
<protein>
    <recommendedName>
        <fullName evidence="4">Zn-binding protein involved in type VI secretion</fullName>
    </recommendedName>
</protein>
<dbReference type="EMBL" id="VZQQ01000037">
    <property type="protein sequence ID" value="MBC8750725.1"/>
    <property type="molecule type" value="Genomic_DNA"/>
</dbReference>
<comment type="caution">
    <text evidence="2">The sequence shown here is derived from an EMBL/GenBank/DDBJ whole genome shotgun (WGS) entry which is preliminary data.</text>
</comment>
<keyword evidence="3" id="KW-1185">Reference proteome</keyword>
<name>A0ABR7PWR4_9BURK</name>
<evidence type="ECO:0000256" key="1">
    <source>
        <dbReference type="SAM" id="MobiDB-lite"/>
    </source>
</evidence>
<dbReference type="Pfam" id="PF05488">
    <property type="entry name" value="PAAR_motif"/>
    <property type="match status" value="1"/>
</dbReference>
<accession>A0ABR7PWR4</accession>
<evidence type="ECO:0008006" key="4">
    <source>
        <dbReference type="Google" id="ProtNLM"/>
    </source>
</evidence>